<gene>
    <name evidence="2" type="ORF">HMPREF1979_02668</name>
</gene>
<feature type="region of interest" description="Disordered" evidence="1">
    <location>
        <begin position="1"/>
        <end position="20"/>
    </location>
</feature>
<protein>
    <submittedName>
        <fullName evidence="2">Uncharacterized protein</fullName>
    </submittedName>
</protein>
<feature type="region of interest" description="Disordered" evidence="1">
    <location>
        <begin position="103"/>
        <end position="155"/>
    </location>
</feature>
<feature type="compositionally biased region" description="Low complexity" evidence="1">
    <location>
        <begin position="51"/>
        <end position="65"/>
    </location>
</feature>
<dbReference type="EMBL" id="AWSE01000181">
    <property type="protein sequence ID" value="ERH22366.1"/>
    <property type="molecule type" value="Genomic_DNA"/>
</dbReference>
<accession>U1QJP7</accession>
<organism evidence="2 3">
    <name type="scientific">Actinomyces johnsonii F0542</name>
    <dbReference type="NCBI Taxonomy" id="1321818"/>
    <lineage>
        <taxon>Bacteria</taxon>
        <taxon>Bacillati</taxon>
        <taxon>Actinomycetota</taxon>
        <taxon>Actinomycetes</taxon>
        <taxon>Actinomycetales</taxon>
        <taxon>Actinomycetaceae</taxon>
        <taxon>Actinomyces</taxon>
    </lineage>
</organism>
<reference evidence="2 3" key="1">
    <citation type="submission" date="2013-08" db="EMBL/GenBank/DDBJ databases">
        <authorList>
            <person name="Weinstock G."/>
            <person name="Sodergren E."/>
            <person name="Wylie T."/>
            <person name="Fulton L."/>
            <person name="Fulton R."/>
            <person name="Fronick C."/>
            <person name="O'Laughlin M."/>
            <person name="Godfrey J."/>
            <person name="Miner T."/>
            <person name="Herter B."/>
            <person name="Appelbaum E."/>
            <person name="Cordes M."/>
            <person name="Lek S."/>
            <person name="Wollam A."/>
            <person name="Pepin K.H."/>
            <person name="Palsikar V.B."/>
            <person name="Mitreva M."/>
            <person name="Wilson R.K."/>
        </authorList>
    </citation>
    <scope>NUCLEOTIDE SEQUENCE [LARGE SCALE GENOMIC DNA]</scope>
    <source>
        <strain evidence="2 3">F0542</strain>
    </source>
</reference>
<feature type="compositionally biased region" description="Basic and acidic residues" evidence="1">
    <location>
        <begin position="117"/>
        <end position="128"/>
    </location>
</feature>
<comment type="caution">
    <text evidence="2">The sequence shown here is derived from an EMBL/GenBank/DDBJ whole genome shotgun (WGS) entry which is preliminary data.</text>
</comment>
<feature type="compositionally biased region" description="Pro residues" evidence="1">
    <location>
        <begin position="66"/>
        <end position="76"/>
    </location>
</feature>
<evidence type="ECO:0000313" key="3">
    <source>
        <dbReference type="Proteomes" id="UP000016536"/>
    </source>
</evidence>
<dbReference type="AlphaFoldDB" id="U1QJP7"/>
<evidence type="ECO:0000256" key="1">
    <source>
        <dbReference type="SAM" id="MobiDB-lite"/>
    </source>
</evidence>
<feature type="compositionally biased region" description="Low complexity" evidence="1">
    <location>
        <begin position="8"/>
        <end position="20"/>
    </location>
</feature>
<sequence>MGVGQSPGTTAVDTGDGTAAGVVPNTEVIAEINIAEINAVTIRRLGAVYLPPTAGGPAPSHSAPPQGEPTAPPPSADPGIETALTTLRALGYRLSTLVRDALTATRGNVPPVPCPPHDSRKPDPERPNRSCPTRGELLHPMPWESKTVRMAPTST</sequence>
<keyword evidence="3" id="KW-1185">Reference proteome</keyword>
<proteinExistence type="predicted"/>
<dbReference type="Proteomes" id="UP000016536">
    <property type="component" value="Unassembled WGS sequence"/>
</dbReference>
<dbReference type="HOGENOM" id="CLU_142679_0_0_11"/>
<name>U1QJP7_9ACTO</name>
<evidence type="ECO:0000313" key="2">
    <source>
        <dbReference type="EMBL" id="ERH22366.1"/>
    </source>
</evidence>
<feature type="region of interest" description="Disordered" evidence="1">
    <location>
        <begin position="49"/>
        <end position="80"/>
    </location>
</feature>